<organism evidence="1">
    <name type="scientific">Rheinheimera sp. BAL341</name>
    <dbReference type="NCBI Taxonomy" id="1708203"/>
    <lineage>
        <taxon>Bacteria</taxon>
        <taxon>Pseudomonadati</taxon>
        <taxon>Pseudomonadota</taxon>
        <taxon>Gammaproteobacteria</taxon>
        <taxon>Chromatiales</taxon>
        <taxon>Chromatiaceae</taxon>
        <taxon>Rheinheimera</taxon>
    </lineage>
</organism>
<dbReference type="AlphaFoldDB" id="A0A486XL16"/>
<dbReference type="EMBL" id="CAAJGR010000077">
    <property type="protein sequence ID" value="VHO02825.1"/>
    <property type="molecule type" value="Genomic_DNA"/>
</dbReference>
<protein>
    <submittedName>
        <fullName evidence="1">Uncharacterized protein</fullName>
    </submittedName>
</protein>
<accession>A0A486XL16</accession>
<proteinExistence type="predicted"/>
<evidence type="ECO:0000313" key="1">
    <source>
        <dbReference type="EMBL" id="VHO02825.1"/>
    </source>
</evidence>
<reference evidence="1" key="1">
    <citation type="submission" date="2019-04" db="EMBL/GenBank/DDBJ databases">
        <authorList>
            <person name="Brambilla D."/>
        </authorList>
    </citation>
    <scope>NUCLEOTIDE SEQUENCE</scope>
    <source>
        <strain evidence="1">BAL1</strain>
    </source>
</reference>
<sequence length="44" mass="4940">MSCFIFVKIEIKKQGARRPAVKIYQEDKLNTGRGTGVFRPVSIG</sequence>
<gene>
    <name evidence="1" type="ORF">BAL341_1031</name>
</gene>
<name>A0A486XL16_9GAMM</name>